<dbReference type="AlphaFoldDB" id="A0A1I4X671"/>
<evidence type="ECO:0000313" key="1">
    <source>
        <dbReference type="EMBL" id="SFN20926.1"/>
    </source>
</evidence>
<proteinExistence type="predicted"/>
<reference evidence="2" key="1">
    <citation type="submission" date="2016-10" db="EMBL/GenBank/DDBJ databases">
        <authorList>
            <person name="Varghese N."/>
            <person name="Submissions S."/>
        </authorList>
    </citation>
    <scope>NUCLEOTIDE SEQUENCE [LARGE SCALE GENOMIC DNA]</scope>
    <source>
        <strain evidence="2">DS-12</strain>
    </source>
</reference>
<name>A0A1I4X671_9FLAO</name>
<evidence type="ECO:0000313" key="2">
    <source>
        <dbReference type="Proteomes" id="UP000199036"/>
    </source>
</evidence>
<sequence length="283" mass="32605">MEVVFNEVSFLPYSENEYVLKSSFINMLKVFAIVKEKHGFSHILFPTNIGTISVLNGKSFTQWAYEIQHQGEKNTILSFIKRPFGEDVLEEQIMHLNKFYYHNESVGIIEKYCIGLAIGYLKDKVSISLNTNLCWNFPQISFKEIIDDDFNIQDVLVNNITGEDHISNNDVEKNLIYSGELELIGTPVNFSSKSISLRDDHGKDKLKTFSKRLVKSKYVVSIINSLPFNPNDRELIRKVFPDGKIEIVLHWESAGYGIIIQTTGRNLRETEEIAKIIKENFDR</sequence>
<keyword evidence="2" id="KW-1185">Reference proteome</keyword>
<dbReference type="STRING" id="913024.SAMN05421741_102118"/>
<gene>
    <name evidence="1" type="ORF">SAMN05421741_102118</name>
</gene>
<accession>A0A1I4X671</accession>
<organism evidence="1 2">
    <name type="scientific">Paenimyroides ummariense</name>
    <dbReference type="NCBI Taxonomy" id="913024"/>
    <lineage>
        <taxon>Bacteria</taxon>
        <taxon>Pseudomonadati</taxon>
        <taxon>Bacteroidota</taxon>
        <taxon>Flavobacteriia</taxon>
        <taxon>Flavobacteriales</taxon>
        <taxon>Flavobacteriaceae</taxon>
        <taxon>Paenimyroides</taxon>
    </lineage>
</organism>
<dbReference type="RefSeq" id="WP_091518435.1">
    <property type="nucleotide sequence ID" value="NZ_FOVI01000002.1"/>
</dbReference>
<dbReference type="OrthoDB" id="1434275at2"/>
<dbReference type="EMBL" id="FOVI01000002">
    <property type="protein sequence ID" value="SFN20926.1"/>
    <property type="molecule type" value="Genomic_DNA"/>
</dbReference>
<protein>
    <submittedName>
        <fullName evidence="1">Uncharacterized protein</fullName>
    </submittedName>
</protein>
<dbReference type="Proteomes" id="UP000199036">
    <property type="component" value="Unassembled WGS sequence"/>
</dbReference>